<dbReference type="EMBL" id="JFHE01000062">
    <property type="protein sequence ID" value="KDR25926.1"/>
    <property type="molecule type" value="Genomic_DNA"/>
</dbReference>
<dbReference type="Proteomes" id="UP000027439">
    <property type="component" value="Unassembled WGS sequence"/>
</dbReference>
<evidence type="ECO:0000313" key="3">
    <source>
        <dbReference type="Proteomes" id="UP000027439"/>
    </source>
</evidence>
<proteinExistence type="predicted"/>
<organism evidence="2 3">
    <name type="scientific">Caballeronia grimmiae</name>
    <dbReference type="NCBI Taxonomy" id="1071679"/>
    <lineage>
        <taxon>Bacteria</taxon>
        <taxon>Pseudomonadati</taxon>
        <taxon>Pseudomonadota</taxon>
        <taxon>Betaproteobacteria</taxon>
        <taxon>Burkholderiales</taxon>
        <taxon>Burkholderiaceae</taxon>
        <taxon>Caballeronia</taxon>
    </lineage>
</organism>
<protein>
    <submittedName>
        <fullName evidence="2">Uncharacterized protein</fullName>
    </submittedName>
</protein>
<name>A0A069NLM3_9BURK</name>
<reference evidence="4" key="3">
    <citation type="journal article" date="2019" name="Int. J. Syst. Evol. Microbiol.">
        <title>The Global Catalogue of Microorganisms (GCM) 10K type strain sequencing project: providing services to taxonomists for standard genome sequencing and annotation.</title>
        <authorList>
            <consortium name="The Broad Institute Genomics Platform"/>
            <consortium name="The Broad Institute Genome Sequencing Center for Infectious Disease"/>
            <person name="Wu L."/>
            <person name="Ma J."/>
        </authorList>
    </citation>
    <scope>NUCLEOTIDE SEQUENCE [LARGE SCALE GENOMIC DNA]</scope>
    <source>
        <strain evidence="4">CGMCC 1.11013</strain>
    </source>
</reference>
<sequence>MYPLLEFLSTLPQFHADRARSEVVHIGTGCTLSRRDSCGPEVDSVLLARWPGQPLGDASTIDGLDAVNFYMREARSMGAEIGLLNRAIGVLDRSMGGETLFSKPIYVSPARATQDGS</sequence>
<evidence type="ECO:0000313" key="4">
    <source>
        <dbReference type="Proteomes" id="UP000597138"/>
    </source>
</evidence>
<dbReference type="AlphaFoldDB" id="A0A069NLM3"/>
<comment type="caution">
    <text evidence="2">The sequence shown here is derived from an EMBL/GenBank/DDBJ whole genome shotgun (WGS) entry which is preliminary data.</text>
</comment>
<evidence type="ECO:0000313" key="1">
    <source>
        <dbReference type="EMBL" id="GGD69627.1"/>
    </source>
</evidence>
<reference evidence="1" key="1">
    <citation type="journal article" date="2014" name="Int. J. Syst. Evol. Microbiol.">
        <title>Complete genome of a new Firmicutes species belonging to the dominant human colonic microbiota ('Ruminococcus bicirculans') reveals two chromosomes and a selective capacity to utilize plant glucans.</title>
        <authorList>
            <consortium name="NISC Comparative Sequencing Program"/>
            <person name="Wegmann U."/>
            <person name="Louis P."/>
            <person name="Goesmann A."/>
            <person name="Henrissat B."/>
            <person name="Duncan S.H."/>
            <person name="Flint H.J."/>
        </authorList>
    </citation>
    <scope>NUCLEOTIDE SEQUENCE</scope>
    <source>
        <strain evidence="1">CGMCC 1.11013</strain>
    </source>
</reference>
<reference evidence="1" key="4">
    <citation type="submission" date="2024-05" db="EMBL/GenBank/DDBJ databases">
        <authorList>
            <person name="Sun Q."/>
            <person name="Zhou Y."/>
        </authorList>
    </citation>
    <scope>NUCLEOTIDE SEQUENCE</scope>
    <source>
        <strain evidence="1">CGMCC 1.11013</strain>
    </source>
</reference>
<dbReference type="EMBL" id="BMEG01000003">
    <property type="protein sequence ID" value="GGD69627.1"/>
    <property type="molecule type" value="Genomic_DNA"/>
</dbReference>
<evidence type="ECO:0000313" key="2">
    <source>
        <dbReference type="EMBL" id="KDR25926.1"/>
    </source>
</evidence>
<keyword evidence="4" id="KW-1185">Reference proteome</keyword>
<reference evidence="2 3" key="2">
    <citation type="submission" date="2014-03" db="EMBL/GenBank/DDBJ databases">
        <title>Draft Genome Sequences of Four Burkholderia Strains.</title>
        <authorList>
            <person name="Liu X.Y."/>
            <person name="Li C.X."/>
            <person name="Xu J.H."/>
        </authorList>
    </citation>
    <scope>NUCLEOTIDE SEQUENCE [LARGE SCALE GENOMIC DNA]</scope>
    <source>
        <strain evidence="2 3">R27</strain>
    </source>
</reference>
<gene>
    <name evidence="2" type="ORF">BG57_28605</name>
    <name evidence="1" type="ORF">GCM10010985_25150</name>
</gene>
<dbReference type="Proteomes" id="UP000597138">
    <property type="component" value="Unassembled WGS sequence"/>
</dbReference>
<accession>A0A069NLM3</accession>